<evidence type="ECO:0000313" key="3">
    <source>
        <dbReference type="Proteomes" id="UP000000263"/>
    </source>
</evidence>
<evidence type="ECO:0000259" key="1">
    <source>
        <dbReference type="Pfam" id="PF13614"/>
    </source>
</evidence>
<dbReference type="KEGG" id="rca:Rcas_1405"/>
<evidence type="ECO:0000313" key="2">
    <source>
        <dbReference type="EMBL" id="ABU57500.1"/>
    </source>
</evidence>
<dbReference type="PANTHER" id="PTHR13696:SF52">
    <property type="entry name" value="PARA FAMILY PROTEIN CT_582"/>
    <property type="match status" value="1"/>
</dbReference>
<sequence>MATELLLVTNTPGLVEALGGYNGLLPFPAPNLARVRSLVAGDQPPPVVYLEDTRGTIADLWETIHVAQARGVRVLIGLQSIGVVHAGDFTDAGLAITTARDADALAAWIAQQLGVARRLAARQVTIAVAGAKGGIGKSLVVASLAEGMRRRGLRVLVVDGDLSNSGLVPEFRIPAGFGSFLTLRQEGRGHSQFTPANVARLIWRHAPSGIDFLLGADEAALAADFTLPDWRALMQAVGSLSEVLERDYDVVLIDTGPDMKKRPYALEAARNGGWVVLPAPPGRKERAGVGIALQQFAAHQPDLTDRCLLILMEPERGVTIGLRQVAPLFNEHWPKARIIGTLPRDPHLVSLANEEADRYVSPLDVGKFRPFSLAVHAIVDEMCRVIGLPLPQPKPTVSLFRRWFPGKPALQVEGGF</sequence>
<dbReference type="InterPro" id="IPR025669">
    <property type="entry name" value="AAA_dom"/>
</dbReference>
<feature type="domain" description="AAA" evidence="1">
    <location>
        <begin position="125"/>
        <end position="259"/>
    </location>
</feature>
<name>A7NJ34_ROSCS</name>
<keyword evidence="3" id="KW-1185">Reference proteome</keyword>
<proteinExistence type="predicted"/>
<dbReference type="STRING" id="383372.Rcas_1405"/>
<dbReference type="RefSeq" id="WP_012119929.1">
    <property type="nucleotide sequence ID" value="NC_009767.1"/>
</dbReference>
<gene>
    <name evidence="2" type="ordered locus">Rcas_1405</name>
</gene>
<dbReference type="OrthoDB" id="141232at2"/>
<dbReference type="EMBL" id="CP000804">
    <property type="protein sequence ID" value="ABU57500.1"/>
    <property type="molecule type" value="Genomic_DNA"/>
</dbReference>
<dbReference type="SUPFAM" id="SSF52540">
    <property type="entry name" value="P-loop containing nucleoside triphosphate hydrolases"/>
    <property type="match status" value="1"/>
</dbReference>
<organism evidence="2 3">
    <name type="scientific">Roseiflexus castenholzii (strain DSM 13941 / HLO8)</name>
    <dbReference type="NCBI Taxonomy" id="383372"/>
    <lineage>
        <taxon>Bacteria</taxon>
        <taxon>Bacillati</taxon>
        <taxon>Chloroflexota</taxon>
        <taxon>Chloroflexia</taxon>
        <taxon>Chloroflexales</taxon>
        <taxon>Roseiflexineae</taxon>
        <taxon>Roseiflexaceae</taxon>
        <taxon>Roseiflexus</taxon>
    </lineage>
</organism>
<accession>A7NJ34</accession>
<dbReference type="InterPro" id="IPR027417">
    <property type="entry name" value="P-loop_NTPase"/>
</dbReference>
<dbReference type="HOGENOM" id="CLU_668765_0_0_0"/>
<dbReference type="InterPro" id="IPR050678">
    <property type="entry name" value="DNA_Partitioning_ATPase"/>
</dbReference>
<dbReference type="Pfam" id="PF13614">
    <property type="entry name" value="AAA_31"/>
    <property type="match status" value="1"/>
</dbReference>
<dbReference type="Proteomes" id="UP000000263">
    <property type="component" value="Chromosome"/>
</dbReference>
<dbReference type="PANTHER" id="PTHR13696">
    <property type="entry name" value="P-LOOP CONTAINING NUCLEOSIDE TRIPHOSPHATE HYDROLASE"/>
    <property type="match status" value="1"/>
</dbReference>
<protein>
    <submittedName>
        <fullName evidence="2">ATPase involved in chromosome partitioning-like protein</fullName>
    </submittedName>
</protein>
<reference evidence="2 3" key="1">
    <citation type="submission" date="2007-08" db="EMBL/GenBank/DDBJ databases">
        <title>Complete sequence of Roseiflexus castenholzii DSM 13941.</title>
        <authorList>
            <consortium name="US DOE Joint Genome Institute"/>
            <person name="Copeland A."/>
            <person name="Lucas S."/>
            <person name="Lapidus A."/>
            <person name="Barry K."/>
            <person name="Glavina del Rio T."/>
            <person name="Dalin E."/>
            <person name="Tice H."/>
            <person name="Pitluck S."/>
            <person name="Thompson L.S."/>
            <person name="Brettin T."/>
            <person name="Bruce D."/>
            <person name="Detter J.C."/>
            <person name="Han C."/>
            <person name="Tapia R."/>
            <person name="Schmutz J."/>
            <person name="Larimer F."/>
            <person name="Land M."/>
            <person name="Hauser L."/>
            <person name="Kyrpides N."/>
            <person name="Mikhailova N."/>
            <person name="Bryant D.A."/>
            <person name="Hanada S."/>
            <person name="Tsukatani Y."/>
            <person name="Richardson P."/>
        </authorList>
    </citation>
    <scope>NUCLEOTIDE SEQUENCE [LARGE SCALE GENOMIC DNA]</scope>
    <source>
        <strain evidence="3">DSM 13941 / HLO8</strain>
    </source>
</reference>
<dbReference type="eggNOG" id="COG0455">
    <property type="taxonomic scope" value="Bacteria"/>
</dbReference>
<dbReference type="Gene3D" id="3.40.50.300">
    <property type="entry name" value="P-loop containing nucleotide triphosphate hydrolases"/>
    <property type="match status" value="1"/>
</dbReference>
<dbReference type="AlphaFoldDB" id="A7NJ34"/>